<dbReference type="EMBL" id="JAVDQH010000006">
    <property type="protein sequence ID" value="MDR6243919.1"/>
    <property type="molecule type" value="Genomic_DNA"/>
</dbReference>
<evidence type="ECO:0000256" key="1">
    <source>
        <dbReference type="SAM" id="Phobius"/>
    </source>
</evidence>
<dbReference type="InterPro" id="IPR008928">
    <property type="entry name" value="6-hairpin_glycosidase_sf"/>
</dbReference>
<name>A0ABU1IXM2_9BACL</name>
<evidence type="ECO:0000313" key="3">
    <source>
        <dbReference type="Proteomes" id="UP001185028"/>
    </source>
</evidence>
<evidence type="ECO:0000313" key="2">
    <source>
        <dbReference type="EMBL" id="MDR6243919.1"/>
    </source>
</evidence>
<gene>
    <name evidence="2" type="ORF">JOC58_001812</name>
</gene>
<sequence>MRVTKNRRTRVVLLVMIVVIIGLAALLAILMMRKETSSTALFMKQSMVNANGTIASYLKEAPSTDPNVVAGREALSESVGLWMQYTLLVEDKSDFDNSYQLLNTYFMSPQHYIRWKLEPDGQSRVNTYALGDDLRIVSALLDAYGRWNKPEYLATAKEITDTLWAQGLNNGYLVDYHDFQHDTSSNLLSLTYIDTLAFERMKQYGLISDELYTRHLELLRTIPNDGLFYPRTYDVTTGQYGYDKQVNLIDQLIIGLHLAEMKQPPDKLVAFMKQQFAQDGHLYGRYDAKDHQPAVKYESPSVYGLAILLAVQMDDREWAQQLYDRMIMFRASEGSDRGGYVSDGDTHAFDNLLALLAETTLQQTR</sequence>
<keyword evidence="1" id="KW-0472">Membrane</keyword>
<keyword evidence="3" id="KW-1185">Reference proteome</keyword>
<dbReference type="Gene3D" id="1.50.10.10">
    <property type="match status" value="1"/>
</dbReference>
<keyword evidence="1" id="KW-0812">Transmembrane</keyword>
<reference evidence="2 3" key="1">
    <citation type="submission" date="2023-07" db="EMBL/GenBank/DDBJ databases">
        <title>Genomic Encyclopedia of Type Strains, Phase IV (KMG-IV): sequencing the most valuable type-strain genomes for metagenomic binning, comparative biology and taxonomic classification.</title>
        <authorList>
            <person name="Goeker M."/>
        </authorList>
    </citation>
    <scope>NUCLEOTIDE SEQUENCE [LARGE SCALE GENOMIC DNA]</scope>
    <source>
        <strain evidence="2 3">DSM 22170</strain>
    </source>
</reference>
<protein>
    <recommendedName>
        <fullName evidence="4">Glycosyl hydrolase</fullName>
    </recommendedName>
</protein>
<keyword evidence="1" id="KW-1133">Transmembrane helix</keyword>
<evidence type="ECO:0008006" key="4">
    <source>
        <dbReference type="Google" id="ProtNLM"/>
    </source>
</evidence>
<dbReference type="SUPFAM" id="SSF48208">
    <property type="entry name" value="Six-hairpin glycosidases"/>
    <property type="match status" value="1"/>
</dbReference>
<organism evidence="2 3">
    <name type="scientific">Paenibacillus hunanensis</name>
    <dbReference type="NCBI Taxonomy" id="539262"/>
    <lineage>
        <taxon>Bacteria</taxon>
        <taxon>Bacillati</taxon>
        <taxon>Bacillota</taxon>
        <taxon>Bacilli</taxon>
        <taxon>Bacillales</taxon>
        <taxon>Paenibacillaceae</taxon>
        <taxon>Paenibacillus</taxon>
    </lineage>
</organism>
<dbReference type="Proteomes" id="UP001185028">
    <property type="component" value="Unassembled WGS sequence"/>
</dbReference>
<proteinExistence type="predicted"/>
<dbReference type="RefSeq" id="WP_229685756.1">
    <property type="nucleotide sequence ID" value="NZ_BMMB01000005.1"/>
</dbReference>
<dbReference type="InterPro" id="IPR012341">
    <property type="entry name" value="6hp_glycosidase-like_sf"/>
</dbReference>
<feature type="transmembrane region" description="Helical" evidence="1">
    <location>
        <begin position="12"/>
        <end position="32"/>
    </location>
</feature>
<accession>A0ABU1IXM2</accession>
<comment type="caution">
    <text evidence="2">The sequence shown here is derived from an EMBL/GenBank/DDBJ whole genome shotgun (WGS) entry which is preliminary data.</text>
</comment>